<feature type="transmembrane region" description="Helical" evidence="1">
    <location>
        <begin position="404"/>
        <end position="427"/>
    </location>
</feature>
<feature type="transmembrane region" description="Helical" evidence="1">
    <location>
        <begin position="460"/>
        <end position="480"/>
    </location>
</feature>
<evidence type="ECO:0000313" key="2">
    <source>
        <dbReference type="EMBL" id="KUK91468.1"/>
    </source>
</evidence>
<evidence type="ECO:0000256" key="1">
    <source>
        <dbReference type="SAM" id="Phobius"/>
    </source>
</evidence>
<organism evidence="2 3">
    <name type="scientific">Mesotoga infera</name>
    <dbReference type="NCBI Taxonomy" id="1236046"/>
    <lineage>
        <taxon>Bacteria</taxon>
        <taxon>Thermotogati</taxon>
        <taxon>Thermotogota</taxon>
        <taxon>Thermotogae</taxon>
        <taxon>Kosmotogales</taxon>
        <taxon>Kosmotogaceae</taxon>
        <taxon>Mesotoga</taxon>
    </lineage>
</organism>
<evidence type="ECO:0000313" key="3">
    <source>
        <dbReference type="Proteomes" id="UP000055014"/>
    </source>
</evidence>
<feature type="transmembrane region" description="Helical" evidence="1">
    <location>
        <begin position="433"/>
        <end position="453"/>
    </location>
</feature>
<gene>
    <name evidence="2" type="ORF">XE02_0026</name>
</gene>
<feature type="transmembrane region" description="Helical" evidence="1">
    <location>
        <begin position="742"/>
        <end position="764"/>
    </location>
</feature>
<sequence length="773" mass="86944">MPKSMLSVIVFLAIAVLSFSFSQKVIIEDFKTYVDDYSQQEPQLPKVVKLIEDLDYLSVYRLYKLQMVGSIEKKESSTTIAGLLTKHLDSFGEEDFRDSDDRIAYSAFLAWVLSDISGKAFETYSLNEMPAYLEVFNSYSSRVRSMAEVVYKEWIAYSLGLVKEKPGAFPDSLKISNSFSSFNLKVDAPVEWEREILSLSDDRIISALNETVAKISSKEYSVSTLVEEEISRLAIQTAMDLSQIGDAEMMSAGRELFRLWLLRSMGLIEYAPFFPESVAVREKEIPGFQLDIEPVDSKYQVLINSLEQNPEVRTQVIEKIEMGAQLLSMKQFTPVGLIESDIADEVRKIVPIQANIMGGIRNELSANLVLSVEKSIDLWWLRVIVYALLVILAFTVLPSIKKYLVGLIILLETLYIFFIGNITSGIFDLSLHSIIALPAFTFIFVLTVSSLLSKRKRSRILILKLLLLVLISILPFLNLLNEQPEIAMDSFEGFYDSVYYTTLKNDVFLAPESMIRLQTRDLNSLVSSELNTLKRILRVVIPNKMNSFSTAAGMSFSVDSNGRLRVAAPAFSEYFSIENQTTYISELQGLTKDIDSFIRDSNRNSRSYSTSVSTLIATAERIVTYAGQKMREDFTNSLETELGSKPELAIALNDYHEEIDPLLENNPSPVPVKVYRVREFAALIVALLLLAITLFVVRRPIISYINLAVIVVYFFLVLPGISSLNLFVQGGSPILRVTINPSINVLFLIVFAGIIVLSVLWILLSHKKGSVGK</sequence>
<keyword evidence="1" id="KW-1133">Transmembrane helix</keyword>
<reference evidence="3" key="1">
    <citation type="journal article" date="2015" name="MBio">
        <title>Genome-Resolved Metagenomic Analysis Reveals Roles for Candidate Phyla and Other Microbial Community Members in Biogeochemical Transformations in Oil Reservoirs.</title>
        <authorList>
            <person name="Hu P."/>
            <person name="Tom L."/>
            <person name="Singh A."/>
            <person name="Thomas B.C."/>
            <person name="Baker B.J."/>
            <person name="Piceno Y.M."/>
            <person name="Andersen G.L."/>
            <person name="Banfield J.F."/>
        </authorList>
    </citation>
    <scope>NUCLEOTIDE SEQUENCE [LARGE SCALE GENOMIC DNA]</scope>
</reference>
<dbReference type="PATRIC" id="fig|1236046.5.peg.575"/>
<comment type="caution">
    <text evidence="2">The sequence shown here is derived from an EMBL/GenBank/DDBJ whole genome shotgun (WGS) entry which is preliminary data.</text>
</comment>
<feature type="transmembrane region" description="Helical" evidence="1">
    <location>
        <begin position="704"/>
        <end position="722"/>
    </location>
</feature>
<keyword evidence="1" id="KW-0812">Transmembrane</keyword>
<feature type="transmembrane region" description="Helical" evidence="1">
    <location>
        <begin position="379"/>
        <end position="397"/>
    </location>
</feature>
<dbReference type="AlphaFoldDB" id="A0A101IAP7"/>
<protein>
    <submittedName>
        <fullName evidence="2">Uncharacterized protein</fullName>
    </submittedName>
</protein>
<keyword evidence="1" id="KW-0472">Membrane</keyword>
<feature type="transmembrane region" description="Helical" evidence="1">
    <location>
        <begin position="680"/>
        <end position="697"/>
    </location>
</feature>
<dbReference type="Proteomes" id="UP000055014">
    <property type="component" value="Unassembled WGS sequence"/>
</dbReference>
<proteinExistence type="predicted"/>
<name>A0A101IAP7_9BACT</name>
<accession>A0A101IAP7</accession>
<dbReference type="EMBL" id="LGGW01000001">
    <property type="protein sequence ID" value="KUK91468.1"/>
    <property type="molecule type" value="Genomic_DNA"/>
</dbReference>